<accession>A0A422QVV5</accession>
<dbReference type="PROSITE" id="PS51898">
    <property type="entry name" value="TYR_RECOMBINASE"/>
    <property type="match status" value="1"/>
</dbReference>
<dbReference type="Gene3D" id="1.10.443.10">
    <property type="entry name" value="Intergrase catalytic core"/>
    <property type="match status" value="1"/>
</dbReference>
<sequence length="343" mass="39126">MKRDLPAYVYRKGQKGYLYFCRWKTTQRMYEQPGTAEFAAEYALLMRGRPPAPKRTIKGLIQKYVSDPGWLELAYNTRKSYGRHFKYLEDVAGNIDPATLRTAHIYEMRDALRDTPTDANRKIGVLSTLLNYGRRIGWVERNVAEKIEKLKGKKPEREPWPTDKIKAFRKAAAPLPRLIFEMLLGTGQRIGDVLKMRWSDIEDGGIWVRQQKTGHGIFVPLTDALAGAIDKTTRDGDTIIAQPNGKPVSYSFAHKLVMDVRVKIGAEAWDIHSLRHSAAAEIASLPGMTIEHVMAITGHTSEQMARHYSRRADMRSKAREAQRARRTPDERKEKIETTSETSD</sequence>
<evidence type="ECO:0000256" key="4">
    <source>
        <dbReference type="ARBA" id="ARBA00023172"/>
    </source>
</evidence>
<evidence type="ECO:0000313" key="9">
    <source>
        <dbReference type="EMBL" id="RNF34085.1"/>
    </source>
</evidence>
<dbReference type="InterPro" id="IPR050090">
    <property type="entry name" value="Tyrosine_recombinase_XerCD"/>
</dbReference>
<proteinExistence type="inferred from homology"/>
<reference evidence="9" key="1">
    <citation type="submission" date="2018-05" db="EMBL/GenBank/DDBJ databases">
        <title>Reclassification of Methylarcula marina and Methylarcula terricola as Paracoccus methylarcula sp.nov., comb.nov. and Paracoccus terricola comb.nov.</title>
        <authorList>
            <person name="Shmareva M.N."/>
            <person name="Doronina N.V."/>
            <person name="Vasilenko O.V."/>
            <person name="Tarlachkov S.V."/>
            <person name="Trotsenko Y.A."/>
        </authorList>
    </citation>
    <scope>NUCLEOTIDE SEQUENCE [LARGE SCALE GENOMIC DNA]</scope>
    <source>
        <strain evidence="9">VKM B-2159</strain>
    </source>
</reference>
<dbReference type="InterPro" id="IPR002104">
    <property type="entry name" value="Integrase_catalytic"/>
</dbReference>
<keyword evidence="2" id="KW-0229">DNA integration</keyword>
<feature type="region of interest" description="Disordered" evidence="6">
    <location>
        <begin position="301"/>
        <end position="343"/>
    </location>
</feature>
<dbReference type="EMBL" id="PXNQ02000008">
    <property type="protein sequence ID" value="RNF34085.1"/>
    <property type="molecule type" value="Genomic_DNA"/>
</dbReference>
<dbReference type="GO" id="GO:0015074">
    <property type="term" value="P:DNA integration"/>
    <property type="evidence" value="ECO:0007669"/>
    <property type="project" value="UniProtKB-KW"/>
</dbReference>
<feature type="domain" description="Tyr recombinase" evidence="7">
    <location>
        <begin position="155"/>
        <end position="322"/>
    </location>
</feature>
<dbReference type="InterPro" id="IPR010998">
    <property type="entry name" value="Integrase_recombinase_N"/>
</dbReference>
<feature type="domain" description="Core-binding (CB)" evidence="8">
    <location>
        <begin position="65"/>
        <end position="134"/>
    </location>
</feature>
<keyword evidence="10" id="KW-1185">Reference proteome</keyword>
<comment type="caution">
    <text evidence="9">The sequence shown here is derived from an EMBL/GenBank/DDBJ whole genome shotgun (WGS) entry which is preliminary data.</text>
</comment>
<dbReference type="Proteomes" id="UP000238137">
    <property type="component" value="Unassembled WGS sequence"/>
</dbReference>
<dbReference type="InterPro" id="IPR013762">
    <property type="entry name" value="Integrase-like_cat_sf"/>
</dbReference>
<name>A0A422QVV5_9RHOB</name>
<gene>
    <name evidence="9" type="ORF">A7A09_014300</name>
</gene>
<evidence type="ECO:0000256" key="6">
    <source>
        <dbReference type="SAM" id="MobiDB-lite"/>
    </source>
</evidence>
<dbReference type="RefSeq" id="WP_106692024.1">
    <property type="nucleotide sequence ID" value="NZ_PXNQ02000008.1"/>
</dbReference>
<dbReference type="InterPro" id="IPR011010">
    <property type="entry name" value="DNA_brk_join_enz"/>
</dbReference>
<feature type="compositionally biased region" description="Basic and acidic residues" evidence="6">
    <location>
        <begin position="310"/>
        <end position="337"/>
    </location>
</feature>
<dbReference type="InterPro" id="IPR044068">
    <property type="entry name" value="CB"/>
</dbReference>
<dbReference type="SUPFAM" id="SSF56349">
    <property type="entry name" value="DNA breaking-rejoining enzymes"/>
    <property type="match status" value="1"/>
</dbReference>
<evidence type="ECO:0000256" key="2">
    <source>
        <dbReference type="ARBA" id="ARBA00022908"/>
    </source>
</evidence>
<protein>
    <submittedName>
        <fullName evidence="9">Integrase</fullName>
    </submittedName>
</protein>
<dbReference type="Pfam" id="PF00589">
    <property type="entry name" value="Phage_integrase"/>
    <property type="match status" value="1"/>
</dbReference>
<evidence type="ECO:0000256" key="1">
    <source>
        <dbReference type="ARBA" id="ARBA00008857"/>
    </source>
</evidence>
<evidence type="ECO:0000259" key="8">
    <source>
        <dbReference type="PROSITE" id="PS51900"/>
    </source>
</evidence>
<evidence type="ECO:0000256" key="5">
    <source>
        <dbReference type="PROSITE-ProRule" id="PRU01248"/>
    </source>
</evidence>
<evidence type="ECO:0000313" key="10">
    <source>
        <dbReference type="Proteomes" id="UP000238137"/>
    </source>
</evidence>
<dbReference type="OrthoDB" id="7510934at2"/>
<comment type="similarity">
    <text evidence="1">Belongs to the 'phage' integrase family.</text>
</comment>
<dbReference type="GO" id="GO:0006310">
    <property type="term" value="P:DNA recombination"/>
    <property type="evidence" value="ECO:0007669"/>
    <property type="project" value="UniProtKB-KW"/>
</dbReference>
<dbReference type="GO" id="GO:0003677">
    <property type="term" value="F:DNA binding"/>
    <property type="evidence" value="ECO:0007669"/>
    <property type="project" value="UniProtKB-UniRule"/>
</dbReference>
<dbReference type="PROSITE" id="PS51900">
    <property type="entry name" value="CB"/>
    <property type="match status" value="1"/>
</dbReference>
<evidence type="ECO:0000259" key="7">
    <source>
        <dbReference type="PROSITE" id="PS51898"/>
    </source>
</evidence>
<dbReference type="Gene3D" id="1.10.150.130">
    <property type="match status" value="1"/>
</dbReference>
<dbReference type="AlphaFoldDB" id="A0A422QVV5"/>
<keyword evidence="3 5" id="KW-0238">DNA-binding</keyword>
<dbReference type="PANTHER" id="PTHR30349">
    <property type="entry name" value="PHAGE INTEGRASE-RELATED"/>
    <property type="match status" value="1"/>
</dbReference>
<evidence type="ECO:0000256" key="3">
    <source>
        <dbReference type="ARBA" id="ARBA00023125"/>
    </source>
</evidence>
<keyword evidence="4" id="KW-0233">DNA recombination</keyword>
<organism evidence="9 10">
    <name type="scientific">Paracoccus methylarcula</name>
    <dbReference type="NCBI Taxonomy" id="72022"/>
    <lineage>
        <taxon>Bacteria</taxon>
        <taxon>Pseudomonadati</taxon>
        <taxon>Pseudomonadota</taxon>
        <taxon>Alphaproteobacteria</taxon>
        <taxon>Rhodobacterales</taxon>
        <taxon>Paracoccaceae</taxon>
        <taxon>Paracoccus</taxon>
    </lineage>
</organism>
<dbReference type="PANTHER" id="PTHR30349:SF64">
    <property type="entry name" value="PROPHAGE INTEGRASE INTD-RELATED"/>
    <property type="match status" value="1"/>
</dbReference>